<gene>
    <name evidence="8" type="ORF">HGUI_00353</name>
</gene>
<feature type="region of interest" description="Disordered" evidence="6">
    <location>
        <begin position="358"/>
        <end position="392"/>
    </location>
</feature>
<dbReference type="Pfam" id="PF09197">
    <property type="entry name" value="Rap1-DNA-bind"/>
    <property type="match status" value="1"/>
</dbReference>
<dbReference type="PANTHER" id="PTHR16466:SF6">
    <property type="entry name" value="TELOMERIC REPEAT-BINDING FACTOR 2-INTERACTING PROTEIN 1"/>
    <property type="match status" value="1"/>
</dbReference>
<evidence type="ECO:0000256" key="3">
    <source>
        <dbReference type="ARBA" id="ARBA00022895"/>
    </source>
</evidence>
<dbReference type="SUPFAM" id="SSF46689">
    <property type="entry name" value="Homeodomain-like"/>
    <property type="match status" value="2"/>
</dbReference>
<dbReference type="InterPro" id="IPR015010">
    <property type="entry name" value="TERF2IP_Myb"/>
</dbReference>
<dbReference type="GO" id="GO:0042162">
    <property type="term" value="F:telomeric DNA binding"/>
    <property type="evidence" value="ECO:0007669"/>
    <property type="project" value="TreeGrafter"/>
</dbReference>
<dbReference type="InterPro" id="IPR001005">
    <property type="entry name" value="SANT/Myb"/>
</dbReference>
<dbReference type="Pfam" id="PF08914">
    <property type="entry name" value="Myb_Rap1"/>
    <property type="match status" value="1"/>
</dbReference>
<dbReference type="PROSITE" id="PS51294">
    <property type="entry name" value="HTH_MYB"/>
    <property type="match status" value="1"/>
</dbReference>
<keyword evidence="4 5" id="KW-0539">Nucleus</keyword>
<evidence type="ECO:0000256" key="6">
    <source>
        <dbReference type="SAM" id="MobiDB-lite"/>
    </source>
</evidence>
<dbReference type="GO" id="GO:0070187">
    <property type="term" value="C:shelterin complex"/>
    <property type="evidence" value="ECO:0007669"/>
    <property type="project" value="TreeGrafter"/>
</dbReference>
<dbReference type="InterPro" id="IPR009057">
    <property type="entry name" value="Homeodomain-like_sf"/>
</dbReference>
<evidence type="ECO:0000256" key="5">
    <source>
        <dbReference type="RuleBase" id="RU367107"/>
    </source>
</evidence>
<dbReference type="EMBL" id="FQNF01000004">
    <property type="protein sequence ID" value="SGZ38153.1"/>
    <property type="molecule type" value="Genomic_DNA"/>
</dbReference>
<name>A0A1L0CIK1_9ASCO</name>
<keyword evidence="9" id="KW-1185">Reference proteome</keyword>
<accession>A0A1L0CIK1</accession>
<comment type="subcellular location">
    <subcellularLocation>
        <location evidence="5">Nucleus</location>
    </subcellularLocation>
    <subcellularLocation>
        <location evidence="5">Chromosome</location>
        <location evidence="5">Telomere</location>
    </subcellularLocation>
</comment>
<comment type="subunit">
    <text evidence="5">Homodimer.</text>
</comment>
<dbReference type="InterPro" id="IPR039595">
    <property type="entry name" value="TE2IP/Rap1"/>
</dbReference>
<evidence type="ECO:0000256" key="2">
    <source>
        <dbReference type="ARBA" id="ARBA00022454"/>
    </source>
</evidence>
<feature type="compositionally biased region" description="Basic and acidic residues" evidence="6">
    <location>
        <begin position="111"/>
        <end position="127"/>
    </location>
</feature>
<dbReference type="OrthoDB" id="435460at2759"/>
<comment type="function">
    <text evidence="5">Involved in the regulation of telomere length, clustering and has a specific role in telomere position effect (TPE).</text>
</comment>
<dbReference type="Gene3D" id="1.10.10.60">
    <property type="entry name" value="Homeodomain-like"/>
    <property type="match status" value="2"/>
</dbReference>
<evidence type="ECO:0000313" key="8">
    <source>
        <dbReference type="EMBL" id="SGZ38153.1"/>
    </source>
</evidence>
<feature type="region of interest" description="Disordered" evidence="6">
    <location>
        <begin position="1"/>
        <end position="39"/>
    </location>
</feature>
<evidence type="ECO:0000259" key="7">
    <source>
        <dbReference type="PROSITE" id="PS51294"/>
    </source>
</evidence>
<proteinExistence type="inferred from homology"/>
<dbReference type="PANTHER" id="PTHR16466">
    <property type="entry name" value="TELOMERE REPEAT-BINDING FACTOR 2-INTERACTING PROTEIN 1"/>
    <property type="match status" value="1"/>
</dbReference>
<feature type="region of interest" description="Disordered" evidence="6">
    <location>
        <begin position="105"/>
        <end position="129"/>
    </location>
</feature>
<dbReference type="SMART" id="SM00717">
    <property type="entry name" value="SANT"/>
    <property type="match status" value="1"/>
</dbReference>
<evidence type="ECO:0000256" key="1">
    <source>
        <dbReference type="ARBA" id="ARBA00010467"/>
    </source>
</evidence>
<sequence length="700" mass="81101">MQAVQGLLSRLFSKGGEKSEKKRPNNNLLSPTESKKNIELANKISKETPEGINDGPIMNDITNSSDESDSSMEILEVRSFTTDDELRILKNNYMSLSSHSLMRNINNDPSRSIEDDMNSRDNDRNVDSRSIQIQPYSLDINRESQHEKESQIVNETSLDFDKDNVIVEFKNETQAMDQKESNTRGTTFEDDVDFIDQIEKSLINKHILEPVDEKNKIREEPAFFEQMIPRDKEVTFEEENLTSEEEFIEVIDSNDNKKNVTHALEAKGNESTTKNDSPKNILEMIEEAISTDIDDEEGDNQLNTEMNVKDNLEALKAVRYSIGSNKQVIEEPSEFAIQKVKTPYLDKDEINLLVGEEKKGTDHGSNVIEEKPTETLKRKAEDQESQNNTENVFSNPLLNGFFSQKKNKLKKRKVYIASEIKTLNSSLFTKEEDDLILEYVRSNPHLKNSHSLYDHIAKRLTNHTGNSIRRRFFNKLEKEMGYHYEIDEETGDVAKDEDGNAIKNQDKINTSKSKYTAEEDYSTALLLKCHFFLNLNPDVEGFIDRYDIESLDRMERAYYEMNLIPVGDNKFNDEKIILTNPDIPCSNNGKVIDWKPDFAQFRCNGTCGPVKKIILERLVMKYPNHSIKSWRDRCHRFLKPYGIDRYIYYYNKCRVLKIEPEPITGVSSAYNRAILMHRSKKFPENVTLADLEMRFTRRRV</sequence>
<dbReference type="AlphaFoldDB" id="A0A1L0CIK1"/>
<comment type="similarity">
    <text evidence="1 5">Belongs to the RAP1 family.</text>
</comment>
<evidence type="ECO:0000256" key="4">
    <source>
        <dbReference type="ARBA" id="ARBA00023242"/>
    </source>
</evidence>
<dbReference type="VEuPathDB" id="FungiDB:HGUI_00353"/>
<dbReference type="GO" id="GO:0010833">
    <property type="term" value="P:telomere maintenance via telomere lengthening"/>
    <property type="evidence" value="ECO:0007669"/>
    <property type="project" value="UniProtKB-UniRule"/>
</dbReference>
<dbReference type="Proteomes" id="UP000183365">
    <property type="component" value="Unassembled WGS sequence"/>
</dbReference>
<dbReference type="GO" id="GO:0031848">
    <property type="term" value="P:protection from non-homologous end joining at telomere"/>
    <property type="evidence" value="ECO:0007669"/>
    <property type="project" value="TreeGrafter"/>
</dbReference>
<protein>
    <recommendedName>
        <fullName evidence="5">DNA-binding protein RAP1</fullName>
    </recommendedName>
</protein>
<feature type="compositionally biased region" description="Basic and acidic residues" evidence="6">
    <location>
        <begin position="358"/>
        <end position="382"/>
    </location>
</feature>
<keyword evidence="2 5" id="KW-0158">Chromosome</keyword>
<evidence type="ECO:0000313" key="9">
    <source>
        <dbReference type="Proteomes" id="UP000183365"/>
    </source>
</evidence>
<dbReference type="InterPro" id="IPR017930">
    <property type="entry name" value="Myb_dom"/>
</dbReference>
<feature type="domain" description="HTH myb-type" evidence="7">
    <location>
        <begin position="420"/>
        <end position="480"/>
    </location>
</feature>
<dbReference type="InterPro" id="IPR015280">
    <property type="entry name" value="Rap1_DNA-bd"/>
</dbReference>
<reference evidence="9" key="1">
    <citation type="submission" date="2016-11" db="EMBL/GenBank/DDBJ databases">
        <authorList>
            <person name="Guldener U."/>
        </authorList>
    </citation>
    <scope>NUCLEOTIDE SEQUENCE [LARGE SCALE GENOMIC DNA]</scope>
</reference>
<organism evidence="8 9">
    <name type="scientific">Hanseniaspora guilliermondii</name>
    <dbReference type="NCBI Taxonomy" id="56406"/>
    <lineage>
        <taxon>Eukaryota</taxon>
        <taxon>Fungi</taxon>
        <taxon>Dikarya</taxon>
        <taxon>Ascomycota</taxon>
        <taxon>Saccharomycotina</taxon>
        <taxon>Saccharomycetes</taxon>
        <taxon>Saccharomycodales</taxon>
        <taxon>Saccharomycodaceae</taxon>
        <taxon>Hanseniaspora</taxon>
    </lineage>
</organism>
<keyword evidence="3 5" id="KW-0779">Telomere</keyword>